<feature type="transmembrane region" description="Helical" evidence="1">
    <location>
        <begin position="297"/>
        <end position="317"/>
    </location>
</feature>
<feature type="transmembrane region" description="Helical" evidence="1">
    <location>
        <begin position="369"/>
        <end position="386"/>
    </location>
</feature>
<accession>A0ABV5CHS4</accession>
<proteinExistence type="predicted"/>
<feature type="transmembrane region" description="Helical" evidence="1">
    <location>
        <begin position="60"/>
        <end position="81"/>
    </location>
</feature>
<keyword evidence="3" id="KW-1185">Reference proteome</keyword>
<keyword evidence="1" id="KW-0812">Transmembrane</keyword>
<feature type="transmembrane region" description="Helical" evidence="1">
    <location>
        <begin position="226"/>
        <end position="246"/>
    </location>
</feature>
<evidence type="ECO:0000313" key="2">
    <source>
        <dbReference type="EMBL" id="MFB6391543.1"/>
    </source>
</evidence>
<feature type="transmembrane region" description="Helical" evidence="1">
    <location>
        <begin position="192"/>
        <end position="214"/>
    </location>
</feature>
<gene>
    <name evidence="2" type="ORF">AAFH96_00270</name>
</gene>
<dbReference type="RefSeq" id="WP_375732582.1">
    <property type="nucleotide sequence ID" value="NZ_JBCGDC010000001.1"/>
</dbReference>
<keyword evidence="1" id="KW-1133">Transmembrane helix</keyword>
<dbReference type="PANTHER" id="PTHR36840">
    <property type="entry name" value="BLL5714 PROTEIN"/>
    <property type="match status" value="1"/>
</dbReference>
<dbReference type="Proteomes" id="UP001582793">
    <property type="component" value="Unassembled WGS sequence"/>
</dbReference>
<dbReference type="PANTHER" id="PTHR36840:SF1">
    <property type="entry name" value="BLL5714 PROTEIN"/>
    <property type="match status" value="1"/>
</dbReference>
<dbReference type="Pfam" id="PF06772">
    <property type="entry name" value="LtrA"/>
    <property type="match status" value="1"/>
</dbReference>
<feature type="transmembrane region" description="Helical" evidence="1">
    <location>
        <begin position="27"/>
        <end position="48"/>
    </location>
</feature>
<feature type="transmembrane region" description="Helical" evidence="1">
    <location>
        <begin position="392"/>
        <end position="412"/>
    </location>
</feature>
<comment type="caution">
    <text evidence="2">The sequence shown here is derived from an EMBL/GenBank/DDBJ whole genome shotgun (WGS) entry which is preliminary data.</text>
</comment>
<feature type="transmembrane region" description="Helical" evidence="1">
    <location>
        <begin position="252"/>
        <end position="276"/>
    </location>
</feature>
<feature type="transmembrane region" description="Helical" evidence="1">
    <location>
        <begin position="93"/>
        <end position="113"/>
    </location>
</feature>
<feature type="transmembrane region" description="Helical" evidence="1">
    <location>
        <begin position="153"/>
        <end position="172"/>
    </location>
</feature>
<dbReference type="EMBL" id="JBCGDC010000001">
    <property type="protein sequence ID" value="MFB6391543.1"/>
    <property type="molecule type" value="Genomic_DNA"/>
</dbReference>
<feature type="transmembrane region" description="Helical" evidence="1">
    <location>
        <begin position="337"/>
        <end position="357"/>
    </location>
</feature>
<dbReference type="InterPro" id="IPR010640">
    <property type="entry name" value="Low_temperature_requirement_A"/>
</dbReference>
<sequence>MVSEDNGVSDGRSARAPRGIRPLREGVGVTSVELFFDLVFVLAFIQVVALMEDDFTNHGVLNGMLALALLWSTWSIYAWLGNSLQARIGLIRIALLFVAVVTLVMAVAVRQAFTDIRGAAVSGPVVFVACFVVVRLVHLALRWYAVPDTRPHIVLLIAVPLFVASVLLFSAAVVPQRLFDDPWLVKASQTGLWMLAVIIDYGPALVIRSWGWHITSARHWAERHGLIVLVALGESLIAVGLTSSGVPMTGALIAALVFTIVTAAALGWTYFDVVAIAAERTLIQNPVQRRVAYARDAYSYLHLPMIAGIILLALGLHKVVTIIKDNELHHSSPQLESLGLHALYGGAALFLLSHVGFQLRITRLLRRVIWPRLITAVLLVALIPAAGRLSAVLALGLLTAVCVSLVITEVLVAGGRRKELREAALAEDLRPEGP</sequence>
<protein>
    <submittedName>
        <fullName evidence="2">Low temperature requirement protein A</fullName>
    </submittedName>
</protein>
<reference evidence="2 3" key="1">
    <citation type="submission" date="2024-04" db="EMBL/GenBank/DDBJ databases">
        <title>Polymorphospora sp. isolated from Baiyangdian Lake in Xiong'an New Area.</title>
        <authorList>
            <person name="Zhang X."/>
            <person name="Liu J."/>
        </authorList>
    </citation>
    <scope>NUCLEOTIDE SEQUENCE [LARGE SCALE GENOMIC DNA]</scope>
    <source>
        <strain evidence="2 3">2-325</strain>
    </source>
</reference>
<keyword evidence="1" id="KW-0472">Membrane</keyword>
<organism evidence="2 3">
    <name type="scientific">Polymorphospora lycopeni</name>
    <dbReference type="NCBI Taxonomy" id="3140240"/>
    <lineage>
        <taxon>Bacteria</taxon>
        <taxon>Bacillati</taxon>
        <taxon>Actinomycetota</taxon>
        <taxon>Actinomycetes</taxon>
        <taxon>Micromonosporales</taxon>
        <taxon>Micromonosporaceae</taxon>
        <taxon>Polymorphospora</taxon>
    </lineage>
</organism>
<name>A0ABV5CHS4_9ACTN</name>
<feature type="transmembrane region" description="Helical" evidence="1">
    <location>
        <begin position="119"/>
        <end position="141"/>
    </location>
</feature>
<evidence type="ECO:0000313" key="3">
    <source>
        <dbReference type="Proteomes" id="UP001582793"/>
    </source>
</evidence>
<evidence type="ECO:0000256" key="1">
    <source>
        <dbReference type="SAM" id="Phobius"/>
    </source>
</evidence>